<dbReference type="RefSeq" id="WP_282736963.1">
    <property type="nucleotide sequence ID" value="NZ_JASCQP010000045.1"/>
</dbReference>
<dbReference type="Proteomes" id="UP001225957">
    <property type="component" value="Unassembled WGS sequence"/>
</dbReference>
<dbReference type="Gene3D" id="3.40.720.10">
    <property type="entry name" value="Alkaline Phosphatase, subunit A"/>
    <property type="match status" value="1"/>
</dbReference>
<dbReference type="SUPFAM" id="SSF53649">
    <property type="entry name" value="Alkaline phosphatase-like"/>
    <property type="match status" value="1"/>
</dbReference>
<evidence type="ECO:0000256" key="1">
    <source>
        <dbReference type="ARBA" id="ARBA00004651"/>
    </source>
</evidence>
<keyword evidence="9" id="KW-1185">Reference proteome</keyword>
<evidence type="ECO:0000256" key="6">
    <source>
        <dbReference type="SAM" id="Phobius"/>
    </source>
</evidence>
<feature type="transmembrane region" description="Helical" evidence="6">
    <location>
        <begin position="27"/>
        <end position="48"/>
    </location>
</feature>
<dbReference type="InterPro" id="IPR050448">
    <property type="entry name" value="OpgB/LTA_synthase_biosynth"/>
</dbReference>
<dbReference type="Pfam" id="PF00884">
    <property type="entry name" value="Sulfatase"/>
    <property type="match status" value="1"/>
</dbReference>
<comment type="caution">
    <text evidence="8">The sequence shown here is derived from an EMBL/GenBank/DDBJ whole genome shotgun (WGS) entry which is preliminary data.</text>
</comment>
<keyword evidence="4 6" id="KW-1133">Transmembrane helix</keyword>
<keyword evidence="2" id="KW-1003">Cell membrane</keyword>
<dbReference type="CDD" id="cd16015">
    <property type="entry name" value="LTA_synthase"/>
    <property type="match status" value="1"/>
</dbReference>
<dbReference type="EMBL" id="JASCQP010000045">
    <property type="protein sequence ID" value="MDI5893074.1"/>
    <property type="molecule type" value="Genomic_DNA"/>
</dbReference>
<keyword evidence="3 6" id="KW-0812">Transmembrane</keyword>
<organism evidence="8 9">
    <name type="scientific">Halomonas rhizosphaerae</name>
    <dbReference type="NCBI Taxonomy" id="3043296"/>
    <lineage>
        <taxon>Bacteria</taxon>
        <taxon>Pseudomonadati</taxon>
        <taxon>Pseudomonadota</taxon>
        <taxon>Gammaproteobacteria</taxon>
        <taxon>Oceanospirillales</taxon>
        <taxon>Halomonadaceae</taxon>
        <taxon>Halomonas</taxon>
    </lineage>
</organism>
<comment type="subcellular location">
    <subcellularLocation>
        <location evidence="1">Cell membrane</location>
        <topology evidence="1">Multi-pass membrane protein</topology>
    </subcellularLocation>
</comment>
<gene>
    <name evidence="8" type="ORF">QLQ83_18495</name>
</gene>
<evidence type="ECO:0000256" key="2">
    <source>
        <dbReference type="ARBA" id="ARBA00022475"/>
    </source>
</evidence>
<dbReference type="PROSITE" id="PS51704">
    <property type="entry name" value="GP_PDE"/>
    <property type="match status" value="1"/>
</dbReference>
<evidence type="ECO:0000256" key="4">
    <source>
        <dbReference type="ARBA" id="ARBA00022989"/>
    </source>
</evidence>
<dbReference type="InterPro" id="IPR030395">
    <property type="entry name" value="GP_PDE_dom"/>
</dbReference>
<evidence type="ECO:0000313" key="8">
    <source>
        <dbReference type="EMBL" id="MDI5893074.1"/>
    </source>
</evidence>
<reference evidence="8 9" key="1">
    <citation type="submission" date="2023-04" db="EMBL/GenBank/DDBJ databases">
        <title>Halomonas strains isolated from rhizosphere soil.</title>
        <authorList>
            <person name="Xu L."/>
            <person name="Sun J.-Q."/>
        </authorList>
    </citation>
    <scope>NUCLEOTIDE SEQUENCE [LARGE SCALE GENOMIC DNA]</scope>
    <source>
        <strain evidence="8 9">LR5S20</strain>
    </source>
</reference>
<proteinExistence type="predicted"/>
<evidence type="ECO:0000256" key="3">
    <source>
        <dbReference type="ARBA" id="ARBA00022692"/>
    </source>
</evidence>
<evidence type="ECO:0000259" key="7">
    <source>
        <dbReference type="PROSITE" id="PS51704"/>
    </source>
</evidence>
<accession>A0ABT6V7A3</accession>
<dbReference type="InterPro" id="IPR017850">
    <property type="entry name" value="Alkaline_phosphatase_core_sf"/>
</dbReference>
<sequence>MQLIILSLLSLLVATYFGYKSPLKNKAAFFGSFLFMASMLLYGFYYVANYFTGSGIDESVSFHLSAGLDGAGAAEYQSLIFSTIAYVLIVIILSYYVFKALKKQAKNPNGHFMRYTTTVFLLVASFITNPAAHDIYYVTSSVFLEEAYSSEESFPEDFISISPSIEEKKNIVYIYLESVEATYLDEDLFPNLMPNIRKLQQSATTYTNIQNVTHAGWTIAGMTASQCGFPLFSPSHGNSLSGMDQFLPEANCIGDVLKNNGYYLSYMGGADLSFAGKGKFYKSHSFDSVQGKNELSTHLSDRKYMSGWGLYDDSLFAMLKEEYSQLSKDETPFGLFTLTLDTHHPKGHMPKSCKNLEYKDGSNPILNSVHCADALVKDFVDYIEKNPSQNGTVIVIASDHYAMKNTAWDDLNKGERRNLFMVIDSASKEEGVNVNKPGSILDVTPTLLSFLDTPVDGLGFGRNLNSDSLSLIEQKSDINSYLTEHQGVVKYLWSYPELDEGIKYSLEEEGFLLLGDRSISIPSIIKLDGDAKVDEIVFANSGRKKLSDYIEEMSIGQDFVWVDDCKIINAFAYPGEAGSKTTELCIASGTTGASEISAWGLVDGTSVNHSEIKDSLTSKNLSEKLHEERVGNVSNIIKYGAANLETFSVSSRSDMAGSVVVRSAGYGTGASFIEQNGSRIRFERGLTLVGLSNTHAPIKLSYIDSYGGSVTDQDALDFSGDFHSMMEDHSESFDTFLIIGHDSVVGSDTEHLNSSFSGTKLEKWSDIKHRQPYLAVLSSHGETIELLGDSEDSLTIRIKDFAKSFTSVDQRNLDSIERVAHAGGGYEGKTYTNSLEALEYNKNNYSFFEVDFSWTSDAELVCIHDWDNSFERSFGFSTESAVTLNEFKTLVADKSDVEKCTLSSLAYWVEKNPGKKIVTDVKARNANALKLIAERYPDLKDSFVPQVYQPTEYYIARLLGFDNVIWTLYRFRGDNEAVISHLENMDLYGLTMPRGKVDAGLAKMAFDERGVRSYVHTINSEDEYQKYLDQGASEIYTDWLY</sequence>
<dbReference type="InterPro" id="IPR000917">
    <property type="entry name" value="Sulfatase_N"/>
</dbReference>
<keyword evidence="5 6" id="KW-0472">Membrane</keyword>
<name>A0ABT6V7A3_9GAMM</name>
<protein>
    <submittedName>
        <fullName evidence="8">Sulfatase-like hydrolase/transferase</fullName>
    </submittedName>
</protein>
<dbReference type="PANTHER" id="PTHR47371">
    <property type="entry name" value="LIPOTEICHOIC ACID SYNTHASE"/>
    <property type="match status" value="1"/>
</dbReference>
<dbReference type="PANTHER" id="PTHR47371:SF3">
    <property type="entry name" value="PHOSPHOGLYCEROL TRANSFERASE I"/>
    <property type="match status" value="1"/>
</dbReference>
<dbReference type="SUPFAM" id="SSF51695">
    <property type="entry name" value="PLC-like phosphodiesterases"/>
    <property type="match status" value="1"/>
</dbReference>
<dbReference type="InterPro" id="IPR017946">
    <property type="entry name" value="PLC-like_Pdiesterase_TIM-brl"/>
</dbReference>
<evidence type="ECO:0000313" key="9">
    <source>
        <dbReference type="Proteomes" id="UP001225957"/>
    </source>
</evidence>
<evidence type="ECO:0000256" key="5">
    <source>
        <dbReference type="ARBA" id="ARBA00023136"/>
    </source>
</evidence>
<feature type="transmembrane region" description="Helical" evidence="6">
    <location>
        <begin position="79"/>
        <end position="98"/>
    </location>
</feature>
<feature type="domain" description="GP-PDE" evidence="7">
    <location>
        <begin position="816"/>
        <end position="1041"/>
    </location>
</feature>
<dbReference type="Gene3D" id="3.20.20.190">
    <property type="entry name" value="Phosphatidylinositol (PI) phosphodiesterase"/>
    <property type="match status" value="1"/>
</dbReference>